<accession>A0A2P2IMB1</accession>
<sequence>MAVGWGEAGRWT</sequence>
<dbReference type="EMBL" id="GGEC01001858">
    <property type="protein sequence ID" value="MBW82341.1"/>
    <property type="molecule type" value="Transcribed_RNA"/>
</dbReference>
<proteinExistence type="predicted"/>
<organism evidence="1">
    <name type="scientific">Rhizophora mucronata</name>
    <name type="common">Asiatic mangrove</name>
    <dbReference type="NCBI Taxonomy" id="61149"/>
    <lineage>
        <taxon>Eukaryota</taxon>
        <taxon>Viridiplantae</taxon>
        <taxon>Streptophyta</taxon>
        <taxon>Embryophyta</taxon>
        <taxon>Tracheophyta</taxon>
        <taxon>Spermatophyta</taxon>
        <taxon>Magnoliopsida</taxon>
        <taxon>eudicotyledons</taxon>
        <taxon>Gunneridae</taxon>
        <taxon>Pentapetalae</taxon>
        <taxon>rosids</taxon>
        <taxon>fabids</taxon>
        <taxon>Malpighiales</taxon>
        <taxon>Rhizophoraceae</taxon>
        <taxon>Rhizophora</taxon>
    </lineage>
</organism>
<name>A0A2P2IMB1_RHIMU</name>
<evidence type="ECO:0000313" key="1">
    <source>
        <dbReference type="EMBL" id="MBW82341.1"/>
    </source>
</evidence>
<reference evidence="1" key="1">
    <citation type="submission" date="2018-02" db="EMBL/GenBank/DDBJ databases">
        <title>Rhizophora mucronata_Transcriptome.</title>
        <authorList>
            <person name="Meera S.P."/>
            <person name="Sreeshan A."/>
            <person name="Augustine A."/>
        </authorList>
    </citation>
    <scope>NUCLEOTIDE SEQUENCE</scope>
    <source>
        <tissue evidence="1">Leaf</tissue>
    </source>
</reference>
<protein>
    <submittedName>
        <fullName evidence="1">Uncharacterized protein</fullName>
    </submittedName>
</protein>